<sequence>MIAPEWKKLIDAQAFKDMFDGEVRNGQFKGADIFTFSPICTHWLASNQRLKIYPIEHPLSADRVPQTFTKTTLPTNHTEILTSPCFPFLKTE</sequence>
<dbReference type="AlphaFoldDB" id="A0A1G7IH91"/>
<evidence type="ECO:0000313" key="1">
    <source>
        <dbReference type="EMBL" id="SDF11896.1"/>
    </source>
</evidence>
<evidence type="ECO:0000313" key="2">
    <source>
        <dbReference type="Proteomes" id="UP000182284"/>
    </source>
</evidence>
<gene>
    <name evidence="1" type="ORF">SAMN04488117_102324</name>
</gene>
<reference evidence="1 2" key="1">
    <citation type="submission" date="2016-10" db="EMBL/GenBank/DDBJ databases">
        <authorList>
            <person name="de Groot N.N."/>
        </authorList>
    </citation>
    <scope>NUCLEOTIDE SEQUENCE [LARGE SCALE GENOMIC DNA]</scope>
    <source>
        <strain evidence="1 2">DSM 27375</strain>
    </source>
</reference>
<proteinExistence type="predicted"/>
<protein>
    <submittedName>
        <fullName evidence="1">Uncharacterized protein</fullName>
    </submittedName>
</protein>
<dbReference type="EMBL" id="FNBL01000002">
    <property type="protein sequence ID" value="SDF11896.1"/>
    <property type="molecule type" value="Genomic_DNA"/>
</dbReference>
<accession>A0A1G7IH91</accession>
<dbReference type="Proteomes" id="UP000182284">
    <property type="component" value="Unassembled WGS sequence"/>
</dbReference>
<name>A0A1G7IH91_9RHOB</name>
<organism evidence="1 2">
    <name type="scientific">Celeribacter baekdonensis</name>
    <dbReference type="NCBI Taxonomy" id="875171"/>
    <lineage>
        <taxon>Bacteria</taxon>
        <taxon>Pseudomonadati</taxon>
        <taxon>Pseudomonadota</taxon>
        <taxon>Alphaproteobacteria</taxon>
        <taxon>Rhodobacterales</taxon>
        <taxon>Roseobacteraceae</taxon>
        <taxon>Celeribacter</taxon>
    </lineage>
</organism>